<name>A0A2N5NFS6_MEDGN</name>
<dbReference type="EMBL" id="NIHM01000019">
    <property type="protein sequence ID" value="PLT53411.1"/>
    <property type="molecule type" value="Genomic_DNA"/>
</dbReference>
<dbReference type="Proteomes" id="UP000234849">
    <property type="component" value="Unassembled WGS sequence"/>
</dbReference>
<evidence type="ECO:0000313" key="2">
    <source>
        <dbReference type="Proteomes" id="UP000234849"/>
    </source>
</evidence>
<reference evidence="1 2" key="1">
    <citation type="journal article" date="2017" name="Genome Med.">
        <title>A novel Ruminococcus gnavus clade enriched in inflammatory bowel disease patients.</title>
        <authorList>
            <person name="Hall A.B."/>
            <person name="Yassour M."/>
            <person name="Sauk J."/>
            <person name="Garner A."/>
            <person name="Jiang X."/>
            <person name="Arthur T."/>
            <person name="Lagoudas G.K."/>
            <person name="Vatanen T."/>
            <person name="Fornelos N."/>
            <person name="Wilson R."/>
            <person name="Bertha M."/>
            <person name="Cohen M."/>
            <person name="Garber J."/>
            <person name="Khalili H."/>
            <person name="Gevers D."/>
            <person name="Ananthakrishnan A.N."/>
            <person name="Kugathasan S."/>
            <person name="Lander E.S."/>
            <person name="Blainey P."/>
            <person name="Vlamakis H."/>
            <person name="Xavier R.J."/>
            <person name="Huttenhower C."/>
        </authorList>
    </citation>
    <scope>NUCLEOTIDE SEQUENCE [LARGE SCALE GENOMIC DNA]</scope>
    <source>
        <strain evidence="1 2">RJX1118</strain>
    </source>
</reference>
<evidence type="ECO:0000313" key="1">
    <source>
        <dbReference type="EMBL" id="PLT53411.1"/>
    </source>
</evidence>
<accession>A0A2N5NFS6</accession>
<dbReference type="RefSeq" id="WP_101880074.1">
    <property type="nucleotide sequence ID" value="NZ_JAPRAU010000020.1"/>
</dbReference>
<protein>
    <submittedName>
        <fullName evidence="1">Uncharacterized protein</fullName>
    </submittedName>
</protein>
<organism evidence="1 2">
    <name type="scientific">Mediterraneibacter gnavus</name>
    <name type="common">Ruminococcus gnavus</name>
    <dbReference type="NCBI Taxonomy" id="33038"/>
    <lineage>
        <taxon>Bacteria</taxon>
        <taxon>Bacillati</taxon>
        <taxon>Bacillota</taxon>
        <taxon>Clostridia</taxon>
        <taxon>Lachnospirales</taxon>
        <taxon>Lachnospiraceae</taxon>
        <taxon>Mediterraneibacter</taxon>
    </lineage>
</organism>
<gene>
    <name evidence="1" type="ORF">CDL18_12435</name>
</gene>
<comment type="caution">
    <text evidence="1">The sequence shown here is derived from an EMBL/GenBank/DDBJ whole genome shotgun (WGS) entry which is preliminary data.</text>
</comment>
<sequence length="108" mass="12398">MTQNEFNVVLEQQYRKCADVLAHKKKEYTGDRIDRLSAFKIAASLQGCTPKATLAGMMSKHVVSLYDMCYSSLLQFDLEQWDEKITDCINYLILLKALIKEEQAYGSH</sequence>
<proteinExistence type="predicted"/>
<dbReference type="AlphaFoldDB" id="A0A2N5NFS6"/>